<dbReference type="Proteomes" id="UP000006304">
    <property type="component" value="Chromosome"/>
</dbReference>
<proteinExistence type="predicted"/>
<feature type="region of interest" description="Disordered" evidence="1">
    <location>
        <begin position="1"/>
        <end position="21"/>
    </location>
</feature>
<dbReference type="SUPFAM" id="SSF47794">
    <property type="entry name" value="Rad51 N-terminal domain-like"/>
    <property type="match status" value="1"/>
</dbReference>
<evidence type="ECO:0000313" key="3">
    <source>
        <dbReference type="Proteomes" id="UP000006304"/>
    </source>
</evidence>
<dbReference type="EMBL" id="CP003876">
    <property type="protein sequence ID" value="AFU04649.1"/>
    <property type="molecule type" value="Genomic_DNA"/>
</dbReference>
<dbReference type="InterPro" id="IPR010995">
    <property type="entry name" value="DNA_repair_Rad51/TF_NusA_a-hlx"/>
</dbReference>
<dbReference type="KEGG" id="nbr:O3I_033500"/>
<sequence>MVHGTDMLASATGEAPRDEFDRIPEVTKNTLRRYGIHTMATLSDMTDAQLCEFENLGPARVEKLRVGITKWKAKCAARSGT</sequence>
<name>K0F4V7_NOCB7</name>
<dbReference type="GO" id="GO:0000166">
    <property type="term" value="F:nucleotide binding"/>
    <property type="evidence" value="ECO:0007669"/>
    <property type="project" value="InterPro"/>
</dbReference>
<keyword evidence="3" id="KW-1185">Reference proteome</keyword>
<dbReference type="AlphaFoldDB" id="K0F4V7"/>
<dbReference type="Gene3D" id="1.10.150.20">
    <property type="entry name" value="5' to 3' exonuclease, C-terminal subdomain"/>
    <property type="match status" value="1"/>
</dbReference>
<organism evidence="2 3">
    <name type="scientific">Nocardia brasiliensis (strain ATCC 700358 / HUJEG-1)</name>
    <dbReference type="NCBI Taxonomy" id="1133849"/>
    <lineage>
        <taxon>Bacteria</taxon>
        <taxon>Bacillati</taxon>
        <taxon>Actinomycetota</taxon>
        <taxon>Actinomycetes</taxon>
        <taxon>Mycobacteriales</taxon>
        <taxon>Nocardiaceae</taxon>
        <taxon>Nocardia</taxon>
    </lineage>
</organism>
<dbReference type="HOGENOM" id="CLU_2570375_0_0_11"/>
<protein>
    <recommendedName>
        <fullName evidence="4">RNA polymerase alpha subunit C-terminal domain-containing protein</fullName>
    </recommendedName>
</protein>
<evidence type="ECO:0000313" key="2">
    <source>
        <dbReference type="EMBL" id="AFU04649.1"/>
    </source>
</evidence>
<reference evidence="2 3" key="1">
    <citation type="journal article" date="2012" name="J. Bacteriol.">
        <title>Complete genome sequence of Nocardia brasiliensis HUJEG-1.</title>
        <authorList>
            <person name="Vera-Cabrera L."/>
            <person name="Ortiz-Lopez R."/>
            <person name="Elizondo-Gonzalez R."/>
            <person name="Perez-Maya A.A."/>
            <person name="Ocampo-Candiani J."/>
        </authorList>
    </citation>
    <scope>NUCLEOTIDE SEQUENCE [LARGE SCALE GENOMIC DNA]</scope>
    <source>
        <strain evidence="3">ATCC 700358</strain>
    </source>
</reference>
<gene>
    <name evidence="2" type="ORF">O3I_033500</name>
</gene>
<evidence type="ECO:0000256" key="1">
    <source>
        <dbReference type="SAM" id="MobiDB-lite"/>
    </source>
</evidence>
<dbReference type="STRING" id="1133849.O3I_033500"/>
<accession>K0F4V7</accession>
<evidence type="ECO:0008006" key="4">
    <source>
        <dbReference type="Google" id="ProtNLM"/>
    </source>
</evidence>